<gene>
    <name evidence="1" type="ORF">APZ42_032591</name>
</gene>
<keyword evidence="2" id="KW-1185">Reference proteome</keyword>
<dbReference type="EMBL" id="LRGB01003123">
    <property type="protein sequence ID" value="KZS04307.1"/>
    <property type="molecule type" value="Genomic_DNA"/>
</dbReference>
<evidence type="ECO:0000313" key="2">
    <source>
        <dbReference type="Proteomes" id="UP000076858"/>
    </source>
</evidence>
<protein>
    <submittedName>
        <fullName evidence="1">Uncharacterized protein</fullName>
    </submittedName>
</protein>
<dbReference type="AlphaFoldDB" id="A0A164LP77"/>
<evidence type="ECO:0000313" key="1">
    <source>
        <dbReference type="EMBL" id="KZS04307.1"/>
    </source>
</evidence>
<dbReference type="Proteomes" id="UP000076858">
    <property type="component" value="Unassembled WGS sequence"/>
</dbReference>
<reference evidence="1 2" key="1">
    <citation type="submission" date="2016-03" db="EMBL/GenBank/DDBJ databases">
        <title>EvidentialGene: Evidence-directed Construction of Genes on Genomes.</title>
        <authorList>
            <person name="Gilbert D.G."/>
            <person name="Choi J.-H."/>
            <person name="Mockaitis K."/>
            <person name="Colbourne J."/>
            <person name="Pfrender M."/>
        </authorList>
    </citation>
    <scope>NUCLEOTIDE SEQUENCE [LARGE SCALE GENOMIC DNA]</scope>
    <source>
        <strain evidence="1 2">Xinb3</strain>
        <tissue evidence="1">Complete organism</tissue>
    </source>
</reference>
<sequence>MATERLCVTHRKQRTTICKKAAQTRVLCIIRPTVSYKKAKVMTAASMFVR</sequence>
<organism evidence="1 2">
    <name type="scientific">Daphnia magna</name>
    <dbReference type="NCBI Taxonomy" id="35525"/>
    <lineage>
        <taxon>Eukaryota</taxon>
        <taxon>Metazoa</taxon>
        <taxon>Ecdysozoa</taxon>
        <taxon>Arthropoda</taxon>
        <taxon>Crustacea</taxon>
        <taxon>Branchiopoda</taxon>
        <taxon>Diplostraca</taxon>
        <taxon>Cladocera</taxon>
        <taxon>Anomopoda</taxon>
        <taxon>Daphniidae</taxon>
        <taxon>Daphnia</taxon>
    </lineage>
</organism>
<comment type="caution">
    <text evidence="1">The sequence shown here is derived from an EMBL/GenBank/DDBJ whole genome shotgun (WGS) entry which is preliminary data.</text>
</comment>
<proteinExistence type="predicted"/>
<name>A0A164LP77_9CRUS</name>
<accession>A0A164LP77</accession>